<evidence type="ECO:0000313" key="2">
    <source>
        <dbReference type="EMBL" id="KAA0195048.1"/>
    </source>
</evidence>
<reference evidence="2" key="1">
    <citation type="submission" date="2019-05" db="EMBL/GenBank/DDBJ databases">
        <title>Annotation for the trematode Fasciolopsis buski.</title>
        <authorList>
            <person name="Choi Y.-J."/>
        </authorList>
    </citation>
    <scope>NUCLEOTIDE SEQUENCE</scope>
    <source>
        <strain evidence="2">HT</strain>
        <tissue evidence="2">Whole worm</tissue>
    </source>
</reference>
<dbReference type="Proteomes" id="UP000728185">
    <property type="component" value="Unassembled WGS sequence"/>
</dbReference>
<accession>A0A8E0VLM5</accession>
<dbReference type="EMBL" id="LUCM01003968">
    <property type="protein sequence ID" value="KAA0195048.1"/>
    <property type="molecule type" value="Genomic_DNA"/>
</dbReference>
<keyword evidence="3" id="KW-1185">Reference proteome</keyword>
<gene>
    <name evidence="2" type="ORF">FBUS_00369</name>
</gene>
<dbReference type="AlphaFoldDB" id="A0A8E0VLM5"/>
<feature type="region of interest" description="Disordered" evidence="1">
    <location>
        <begin position="28"/>
        <end position="48"/>
    </location>
</feature>
<feature type="compositionally biased region" description="Polar residues" evidence="1">
    <location>
        <begin position="28"/>
        <end position="41"/>
    </location>
</feature>
<sequence length="411" mass="46901">MENSRLLYRLMESERRYRTAYEALKAQSQARTSNLSQTPVMVQSEPPMKQTDPDLLMKIMVVQQFQQQSSMWQTALLQLLTKNDKPVFAFTDRIFPQLPTGEPAKLNPEVQREPVYKPLKQQRLIPGVAPKVSSVARYDKGKKLRLLGYIEIFSFLVRRAITNKPFSLAVEQAFAITLKCTLKSAESYLIQTNNVLLPKLQLMATGEKYQIDILERGAKANDIKEAVDILQCAFECIYLKIPSDGLLAPVRGSGIDEMVQSNQVYPENYFLQCESKRIQLSKTNALVGPNESEMKVIILGFYLLHTLVINIVLQPEKLGYTKKFEPDRPKKSMNTFISLCVAMFKDVILDDLTEKKQKNKKKEDPNPIDEFEGSLLAPAKLNSIKKSLGDVMWKRQVVSSRPLIFCHSFEL</sequence>
<protein>
    <submittedName>
        <fullName evidence="2">Uncharacterized protein</fullName>
    </submittedName>
</protein>
<name>A0A8E0VLM5_9TREM</name>
<dbReference type="OrthoDB" id="6256090at2759"/>
<organism evidence="2 3">
    <name type="scientific">Fasciolopsis buskii</name>
    <dbReference type="NCBI Taxonomy" id="27845"/>
    <lineage>
        <taxon>Eukaryota</taxon>
        <taxon>Metazoa</taxon>
        <taxon>Spiralia</taxon>
        <taxon>Lophotrochozoa</taxon>
        <taxon>Platyhelminthes</taxon>
        <taxon>Trematoda</taxon>
        <taxon>Digenea</taxon>
        <taxon>Plagiorchiida</taxon>
        <taxon>Echinostomata</taxon>
        <taxon>Echinostomatoidea</taxon>
        <taxon>Fasciolidae</taxon>
        <taxon>Fasciolopsis</taxon>
    </lineage>
</organism>
<evidence type="ECO:0000313" key="3">
    <source>
        <dbReference type="Proteomes" id="UP000728185"/>
    </source>
</evidence>
<proteinExistence type="predicted"/>
<comment type="caution">
    <text evidence="2">The sequence shown here is derived from an EMBL/GenBank/DDBJ whole genome shotgun (WGS) entry which is preliminary data.</text>
</comment>
<evidence type="ECO:0000256" key="1">
    <source>
        <dbReference type="SAM" id="MobiDB-lite"/>
    </source>
</evidence>